<protein>
    <submittedName>
        <fullName evidence="1">Uncharacterized protein</fullName>
    </submittedName>
</protein>
<reference evidence="1" key="1">
    <citation type="journal article" date="2015" name="Nature">
        <title>Complex archaea that bridge the gap between prokaryotes and eukaryotes.</title>
        <authorList>
            <person name="Spang A."/>
            <person name="Saw J.H."/>
            <person name="Jorgensen S.L."/>
            <person name="Zaremba-Niedzwiedzka K."/>
            <person name="Martijn J."/>
            <person name="Lind A.E."/>
            <person name="van Eijk R."/>
            <person name="Schleper C."/>
            <person name="Guy L."/>
            <person name="Ettema T.J."/>
        </authorList>
    </citation>
    <scope>NUCLEOTIDE SEQUENCE</scope>
</reference>
<comment type="caution">
    <text evidence="1">The sequence shown here is derived from an EMBL/GenBank/DDBJ whole genome shotgun (WGS) entry which is preliminary data.</text>
</comment>
<proteinExistence type="predicted"/>
<gene>
    <name evidence="1" type="ORF">LCGC14_0622720</name>
</gene>
<sequence length="106" mass="12187">MKPKCDWCGKEEYHIGILTKEGKEELVCKTCFKKFNDIFEKAEMELAEYIDSELYLPVKKELAGKGITHSLGMRKEGLKSKIWLVFDKIKDEITASPSMPGDKQEI</sequence>
<dbReference type="EMBL" id="LAZR01001063">
    <property type="protein sequence ID" value="KKN51456.1"/>
    <property type="molecule type" value="Genomic_DNA"/>
</dbReference>
<dbReference type="AlphaFoldDB" id="A0A0F9TQS6"/>
<name>A0A0F9TQS6_9ZZZZ</name>
<accession>A0A0F9TQS6</accession>
<organism evidence="1">
    <name type="scientific">marine sediment metagenome</name>
    <dbReference type="NCBI Taxonomy" id="412755"/>
    <lineage>
        <taxon>unclassified sequences</taxon>
        <taxon>metagenomes</taxon>
        <taxon>ecological metagenomes</taxon>
    </lineage>
</organism>
<evidence type="ECO:0000313" key="1">
    <source>
        <dbReference type="EMBL" id="KKN51456.1"/>
    </source>
</evidence>